<evidence type="ECO:0000256" key="3">
    <source>
        <dbReference type="ARBA" id="ARBA00022553"/>
    </source>
</evidence>
<dbReference type="PRINTS" id="PR00344">
    <property type="entry name" value="BCTRLSENSOR"/>
</dbReference>
<dbReference type="Pfam" id="PF00072">
    <property type="entry name" value="Response_reg"/>
    <property type="match status" value="1"/>
</dbReference>
<dbReference type="PANTHER" id="PTHR43065:SF49">
    <property type="entry name" value="HISTIDINE KINASE"/>
    <property type="match status" value="1"/>
</dbReference>
<dbReference type="SUPFAM" id="SSF55874">
    <property type="entry name" value="ATPase domain of HSP90 chaperone/DNA topoisomerase II/histidine kinase"/>
    <property type="match status" value="1"/>
</dbReference>
<dbReference type="InterPro" id="IPR005467">
    <property type="entry name" value="His_kinase_dom"/>
</dbReference>
<dbReference type="SMART" id="SM00448">
    <property type="entry name" value="REC"/>
    <property type="match status" value="1"/>
</dbReference>
<keyword evidence="6" id="KW-0472">Membrane</keyword>
<feature type="transmembrane region" description="Helical" evidence="6">
    <location>
        <begin position="109"/>
        <end position="132"/>
    </location>
</feature>
<keyword evidence="6" id="KW-0812">Transmembrane</keyword>
<sequence>MRMDAPVHAQRRAGVVSGFPGVPIPRRDGHAPLPPGLLAEQVAQIYRETPMAAGVGGINAALMAALLLQTEGEQRALTWLLAMLLISALRLVTWLAWRRDPAARGRARHWGRIGTAGAICAGIGFGAGGAWLWPDTAAGQFAWIFLIGGMCAGAAGLHHAHLPTALGFILPAALPFAAIYAGMGSPDALSASAMILVFVAALTASAWRSSREFTANLRLRLDLAEQARALEEANSRLREEMARHRATEATLRQAQKMEAVGQLTGGIAHDFNNLLTAVLGSLALLRKRLPAGDARAARLLENAAQGAQRGASLTQRLLAFGRRQALNPTAVDLAALVQGMAALLRGVLGGAVHVRTEFPPGLPPAWVDANQLELAVLNLAANARDALPAGGEILVGGAARRVAQPQSGGLPPGDYVVLSVSDAGEGMDEATLAQAMAPFFTTKGVGKGTGLGLAMVHGLAAQSGGGFLLRSARGVGTVAELWLPRASAEAGLAEDAPDPPRAGSLPASPGVTPGGRVLVVDDDALVRASVVAMLEDLGLSVAEAASGPEALARLRAGMAADLLLTDFAMPGMTGVQLAEAARGLRPDLPVLLASGYAELEASGTGGFDLLAKPFVQDELAHAVAARLGVRGPVAPPQAGLRSGLKADLA</sequence>
<feature type="transmembrane region" description="Helical" evidence="6">
    <location>
        <begin position="76"/>
        <end position="97"/>
    </location>
</feature>
<feature type="coiled-coil region" evidence="5">
    <location>
        <begin position="216"/>
        <end position="250"/>
    </location>
</feature>
<evidence type="ECO:0000259" key="8">
    <source>
        <dbReference type="PROSITE" id="PS50110"/>
    </source>
</evidence>
<comment type="catalytic activity">
    <reaction evidence="1">
        <text>ATP + protein L-histidine = ADP + protein N-phospho-L-histidine.</text>
        <dbReference type="EC" id="2.7.13.3"/>
    </reaction>
</comment>
<feature type="transmembrane region" description="Helical" evidence="6">
    <location>
        <begin position="51"/>
        <end position="70"/>
    </location>
</feature>
<evidence type="ECO:0000313" key="10">
    <source>
        <dbReference type="Proteomes" id="UP000697995"/>
    </source>
</evidence>
<dbReference type="InterPro" id="IPR036097">
    <property type="entry name" value="HisK_dim/P_sf"/>
</dbReference>
<evidence type="ECO:0000256" key="4">
    <source>
        <dbReference type="PROSITE-ProRule" id="PRU00169"/>
    </source>
</evidence>
<dbReference type="SMART" id="SM00388">
    <property type="entry name" value="HisKA"/>
    <property type="match status" value="1"/>
</dbReference>
<feature type="domain" description="Response regulatory" evidence="8">
    <location>
        <begin position="516"/>
        <end position="627"/>
    </location>
</feature>
<keyword evidence="3 4" id="KW-0597">Phosphoprotein</keyword>
<dbReference type="Pfam" id="PF00512">
    <property type="entry name" value="HisKA"/>
    <property type="match status" value="1"/>
</dbReference>
<feature type="transmembrane region" description="Helical" evidence="6">
    <location>
        <begin position="164"/>
        <end position="183"/>
    </location>
</feature>
<keyword evidence="5" id="KW-0175">Coiled coil</keyword>
<feature type="transmembrane region" description="Helical" evidence="6">
    <location>
        <begin position="138"/>
        <end position="157"/>
    </location>
</feature>
<dbReference type="InterPro" id="IPR003661">
    <property type="entry name" value="HisK_dim/P_dom"/>
</dbReference>
<dbReference type="InterPro" id="IPR001789">
    <property type="entry name" value="Sig_transdc_resp-reg_receiver"/>
</dbReference>
<dbReference type="SUPFAM" id="SSF52172">
    <property type="entry name" value="CheY-like"/>
    <property type="match status" value="1"/>
</dbReference>
<dbReference type="Gene3D" id="1.10.287.130">
    <property type="match status" value="1"/>
</dbReference>
<dbReference type="SUPFAM" id="SSF47384">
    <property type="entry name" value="Homodimeric domain of signal transducing histidine kinase"/>
    <property type="match status" value="1"/>
</dbReference>
<evidence type="ECO:0000256" key="2">
    <source>
        <dbReference type="ARBA" id="ARBA00012438"/>
    </source>
</evidence>
<evidence type="ECO:0000313" key="9">
    <source>
        <dbReference type="EMBL" id="MBK1659251.1"/>
    </source>
</evidence>
<evidence type="ECO:0000256" key="6">
    <source>
        <dbReference type="SAM" id="Phobius"/>
    </source>
</evidence>
<dbReference type="SMART" id="SM00387">
    <property type="entry name" value="HATPase_c"/>
    <property type="match status" value="1"/>
</dbReference>
<keyword evidence="6" id="KW-1133">Transmembrane helix</keyword>
<accession>A0ABS1CY59</accession>
<dbReference type="Gene3D" id="3.30.565.10">
    <property type="entry name" value="Histidine kinase-like ATPase, C-terminal domain"/>
    <property type="match status" value="1"/>
</dbReference>
<proteinExistence type="predicted"/>
<evidence type="ECO:0000259" key="7">
    <source>
        <dbReference type="PROSITE" id="PS50109"/>
    </source>
</evidence>
<dbReference type="Pfam" id="PF02518">
    <property type="entry name" value="HATPase_c"/>
    <property type="match status" value="1"/>
</dbReference>
<feature type="transmembrane region" description="Helical" evidence="6">
    <location>
        <begin position="189"/>
        <end position="207"/>
    </location>
</feature>
<dbReference type="InterPro" id="IPR003594">
    <property type="entry name" value="HATPase_dom"/>
</dbReference>
<dbReference type="InterPro" id="IPR011006">
    <property type="entry name" value="CheY-like_superfamily"/>
</dbReference>
<feature type="domain" description="Histidine kinase" evidence="7">
    <location>
        <begin position="266"/>
        <end position="487"/>
    </location>
</feature>
<dbReference type="InterPro" id="IPR004358">
    <property type="entry name" value="Sig_transdc_His_kin-like_C"/>
</dbReference>
<evidence type="ECO:0000256" key="5">
    <source>
        <dbReference type="SAM" id="Coils"/>
    </source>
</evidence>
<name>A0ABS1CY59_9PROT</name>
<comment type="caution">
    <text evidence="9">The sequence shown here is derived from an EMBL/GenBank/DDBJ whole genome shotgun (WGS) entry which is preliminary data.</text>
</comment>
<dbReference type="CDD" id="cd00082">
    <property type="entry name" value="HisKA"/>
    <property type="match status" value="1"/>
</dbReference>
<evidence type="ECO:0000256" key="1">
    <source>
        <dbReference type="ARBA" id="ARBA00000085"/>
    </source>
</evidence>
<protein>
    <recommendedName>
        <fullName evidence="2">histidine kinase</fullName>
        <ecNumber evidence="2">2.7.13.3</ecNumber>
    </recommendedName>
</protein>
<reference evidence="9 10" key="1">
    <citation type="journal article" date="2020" name="Microorganisms">
        <title>Osmotic Adaptation and Compatible Solute Biosynthesis of Phototrophic Bacteria as Revealed from Genome Analyses.</title>
        <authorList>
            <person name="Imhoff J.F."/>
            <person name="Rahn T."/>
            <person name="Kunzel S."/>
            <person name="Keller A."/>
            <person name="Neulinger S.C."/>
        </authorList>
    </citation>
    <scope>NUCLEOTIDE SEQUENCE [LARGE SCALE GENOMIC DNA]</scope>
    <source>
        <strain evidence="9 10">DSM 15382</strain>
    </source>
</reference>
<dbReference type="Gene3D" id="3.40.50.2300">
    <property type="match status" value="1"/>
</dbReference>
<gene>
    <name evidence="9" type="ORF">CKO45_13500</name>
</gene>
<dbReference type="EMBL" id="NRSG01000091">
    <property type="protein sequence ID" value="MBK1659251.1"/>
    <property type="molecule type" value="Genomic_DNA"/>
</dbReference>
<dbReference type="EC" id="2.7.13.3" evidence="2"/>
<feature type="modified residue" description="4-aspartylphosphate" evidence="4">
    <location>
        <position position="566"/>
    </location>
</feature>
<keyword evidence="10" id="KW-1185">Reference proteome</keyword>
<dbReference type="InterPro" id="IPR036890">
    <property type="entry name" value="HATPase_C_sf"/>
</dbReference>
<dbReference type="PANTHER" id="PTHR43065">
    <property type="entry name" value="SENSOR HISTIDINE KINASE"/>
    <property type="match status" value="1"/>
</dbReference>
<dbReference type="PROSITE" id="PS50109">
    <property type="entry name" value="HIS_KIN"/>
    <property type="match status" value="1"/>
</dbReference>
<organism evidence="9 10">
    <name type="scientific">Paracraurococcus ruber</name>
    <dbReference type="NCBI Taxonomy" id="77675"/>
    <lineage>
        <taxon>Bacteria</taxon>
        <taxon>Pseudomonadati</taxon>
        <taxon>Pseudomonadota</taxon>
        <taxon>Alphaproteobacteria</taxon>
        <taxon>Acetobacterales</taxon>
        <taxon>Roseomonadaceae</taxon>
        <taxon>Paracraurococcus</taxon>
    </lineage>
</organism>
<dbReference type="PROSITE" id="PS50110">
    <property type="entry name" value="RESPONSE_REGULATORY"/>
    <property type="match status" value="1"/>
</dbReference>
<dbReference type="Proteomes" id="UP000697995">
    <property type="component" value="Unassembled WGS sequence"/>
</dbReference>